<dbReference type="InterPro" id="IPR036868">
    <property type="entry name" value="TusA-like_sf"/>
</dbReference>
<dbReference type="Gene3D" id="3.30.110.40">
    <property type="entry name" value="TusA-like domain"/>
    <property type="match status" value="1"/>
</dbReference>
<proteinExistence type="inferred from homology"/>
<feature type="domain" description="UPF0033" evidence="2">
    <location>
        <begin position="15"/>
        <end position="83"/>
    </location>
</feature>
<accession>A0A9X7P6B9</accession>
<dbReference type="Pfam" id="PF01206">
    <property type="entry name" value="TusA"/>
    <property type="match status" value="1"/>
</dbReference>
<evidence type="ECO:0000256" key="1">
    <source>
        <dbReference type="ARBA" id="ARBA00008984"/>
    </source>
</evidence>
<protein>
    <recommendedName>
        <fullName evidence="2">UPF0033 domain-containing protein</fullName>
    </recommendedName>
</protein>
<dbReference type="RefSeq" id="WP_054936855.1">
    <property type="nucleotide sequence ID" value="NZ_PVXL01000042.1"/>
</dbReference>
<keyword evidence="4" id="KW-1185">Reference proteome</keyword>
<dbReference type="SUPFAM" id="SSF64307">
    <property type="entry name" value="SirA-like"/>
    <property type="match status" value="1"/>
</dbReference>
<dbReference type="CDD" id="cd00291">
    <property type="entry name" value="SirA_YedF_YeeD"/>
    <property type="match status" value="1"/>
</dbReference>
<name>A0A9X7P6B9_9FIRM</name>
<dbReference type="EMBL" id="PVXL01000042">
    <property type="protein sequence ID" value="PRR73068.1"/>
    <property type="molecule type" value="Genomic_DNA"/>
</dbReference>
<reference evidence="3 4" key="1">
    <citation type="submission" date="2018-03" db="EMBL/GenBank/DDBJ databases">
        <title>Genome sequence of Moorella stamsii DSM 26217.</title>
        <authorList>
            <person name="Poehlein A."/>
            <person name="Daniel R."/>
        </authorList>
    </citation>
    <scope>NUCLEOTIDE SEQUENCE [LARGE SCALE GENOMIC DNA]</scope>
    <source>
        <strain evidence="4">DSM 26217</strain>
    </source>
</reference>
<dbReference type="InterPro" id="IPR001455">
    <property type="entry name" value="TusA-like"/>
</dbReference>
<evidence type="ECO:0000259" key="2">
    <source>
        <dbReference type="Pfam" id="PF01206"/>
    </source>
</evidence>
<dbReference type="Proteomes" id="UP000239430">
    <property type="component" value="Unassembled WGS sequence"/>
</dbReference>
<organism evidence="3 4">
    <name type="scientific">Neomoorella stamsii</name>
    <dbReference type="NCBI Taxonomy" id="1266720"/>
    <lineage>
        <taxon>Bacteria</taxon>
        <taxon>Bacillati</taxon>
        <taxon>Bacillota</taxon>
        <taxon>Clostridia</taxon>
        <taxon>Neomoorellales</taxon>
        <taxon>Neomoorellaceae</taxon>
        <taxon>Neomoorella</taxon>
    </lineage>
</organism>
<sequence>MKELKPVKIDNNHYQVDMRGWMCPYPKYAVEFLLEKLPPGSLMDLIVDCPAATNDVPELVKSKGYAVWEVTSINNGEWQIRIKMSTEEETAGRGQQD</sequence>
<gene>
    <name evidence="3" type="ORF">MOST_14320</name>
</gene>
<dbReference type="PANTHER" id="PTHR33279:SF6">
    <property type="entry name" value="SULFUR CARRIER PROTEIN YEDF-RELATED"/>
    <property type="match status" value="1"/>
</dbReference>
<dbReference type="PANTHER" id="PTHR33279">
    <property type="entry name" value="SULFUR CARRIER PROTEIN YEDF-RELATED"/>
    <property type="match status" value="1"/>
</dbReference>
<evidence type="ECO:0000313" key="3">
    <source>
        <dbReference type="EMBL" id="PRR73068.1"/>
    </source>
</evidence>
<evidence type="ECO:0000313" key="4">
    <source>
        <dbReference type="Proteomes" id="UP000239430"/>
    </source>
</evidence>
<comment type="caution">
    <text evidence="3">The sequence shown here is derived from an EMBL/GenBank/DDBJ whole genome shotgun (WGS) entry which is preliminary data.</text>
</comment>
<comment type="similarity">
    <text evidence="1">Belongs to the sulfur carrier protein TusA family.</text>
</comment>
<dbReference type="AlphaFoldDB" id="A0A9X7P6B9"/>